<evidence type="ECO:0000313" key="3">
    <source>
        <dbReference type="EMBL" id="GAA4247320.1"/>
    </source>
</evidence>
<dbReference type="InterPro" id="IPR006015">
    <property type="entry name" value="Universal_stress_UspA"/>
</dbReference>
<comment type="caution">
    <text evidence="3">The sequence shown here is derived from an EMBL/GenBank/DDBJ whole genome shotgun (WGS) entry which is preliminary data.</text>
</comment>
<dbReference type="RefSeq" id="WP_345124161.1">
    <property type="nucleotide sequence ID" value="NZ_BAABAT010000004.1"/>
</dbReference>
<dbReference type="Gene3D" id="3.40.50.620">
    <property type="entry name" value="HUPs"/>
    <property type="match status" value="1"/>
</dbReference>
<evidence type="ECO:0000313" key="4">
    <source>
        <dbReference type="Proteomes" id="UP001500620"/>
    </source>
</evidence>
<dbReference type="Pfam" id="PF00582">
    <property type="entry name" value="Usp"/>
    <property type="match status" value="1"/>
</dbReference>
<gene>
    <name evidence="3" type="ORF">GCM10022255_022700</name>
</gene>
<name>A0ABP8D4K9_9ACTN</name>
<evidence type="ECO:0000259" key="2">
    <source>
        <dbReference type="Pfam" id="PF00582"/>
    </source>
</evidence>
<proteinExistence type="inferred from homology"/>
<reference evidence="4" key="1">
    <citation type="journal article" date="2019" name="Int. J. Syst. Evol. Microbiol.">
        <title>The Global Catalogue of Microorganisms (GCM) 10K type strain sequencing project: providing services to taxonomists for standard genome sequencing and annotation.</title>
        <authorList>
            <consortium name="The Broad Institute Genomics Platform"/>
            <consortium name="The Broad Institute Genome Sequencing Center for Infectious Disease"/>
            <person name="Wu L."/>
            <person name="Ma J."/>
        </authorList>
    </citation>
    <scope>NUCLEOTIDE SEQUENCE [LARGE SCALE GENOMIC DNA]</scope>
    <source>
        <strain evidence="4">JCM 17441</strain>
    </source>
</reference>
<dbReference type="SUPFAM" id="SSF52402">
    <property type="entry name" value="Adenine nucleotide alpha hydrolases-like"/>
    <property type="match status" value="1"/>
</dbReference>
<evidence type="ECO:0000256" key="1">
    <source>
        <dbReference type="ARBA" id="ARBA00008791"/>
    </source>
</evidence>
<dbReference type="PRINTS" id="PR01438">
    <property type="entry name" value="UNVRSLSTRESS"/>
</dbReference>
<dbReference type="InterPro" id="IPR014729">
    <property type="entry name" value="Rossmann-like_a/b/a_fold"/>
</dbReference>
<dbReference type="PANTHER" id="PTHR46268">
    <property type="entry name" value="STRESS RESPONSE PROTEIN NHAX"/>
    <property type="match status" value="1"/>
</dbReference>
<comment type="similarity">
    <text evidence="1">Belongs to the universal stress protein A family.</text>
</comment>
<protein>
    <recommendedName>
        <fullName evidence="2">UspA domain-containing protein</fullName>
    </recommendedName>
</protein>
<feature type="domain" description="UspA" evidence="2">
    <location>
        <begin position="6"/>
        <end position="156"/>
    </location>
</feature>
<dbReference type="Proteomes" id="UP001500620">
    <property type="component" value="Unassembled WGS sequence"/>
</dbReference>
<dbReference type="InterPro" id="IPR006016">
    <property type="entry name" value="UspA"/>
</dbReference>
<dbReference type="EMBL" id="BAABAT010000004">
    <property type="protein sequence ID" value="GAA4247320.1"/>
    <property type="molecule type" value="Genomic_DNA"/>
</dbReference>
<sequence>MDSAPVVIGFDGSPAAERAIRDSAALLGTHPALVVTVWEAGRSFAAATAPIVGLQPAPIMLDIRGALVAEAREQEVMQITAQRGAQLAREAGYADATGLAVAEDATVAATLIRVATERHSPGLVVGAHGHSRVAEFLLGSTSRALVARAPCPVVVTGPHGS</sequence>
<keyword evidence="4" id="KW-1185">Reference proteome</keyword>
<accession>A0ABP8D4K9</accession>
<organism evidence="3 4">
    <name type="scientific">Dactylosporangium darangshiense</name>
    <dbReference type="NCBI Taxonomy" id="579108"/>
    <lineage>
        <taxon>Bacteria</taxon>
        <taxon>Bacillati</taxon>
        <taxon>Actinomycetota</taxon>
        <taxon>Actinomycetes</taxon>
        <taxon>Micromonosporales</taxon>
        <taxon>Micromonosporaceae</taxon>
        <taxon>Dactylosporangium</taxon>
    </lineage>
</organism>
<dbReference type="CDD" id="cd00293">
    <property type="entry name" value="USP-like"/>
    <property type="match status" value="1"/>
</dbReference>
<dbReference type="PANTHER" id="PTHR46268:SF6">
    <property type="entry name" value="UNIVERSAL STRESS PROTEIN UP12"/>
    <property type="match status" value="1"/>
</dbReference>